<dbReference type="PROSITE" id="PS00108">
    <property type="entry name" value="PROTEIN_KINASE_ST"/>
    <property type="match status" value="1"/>
</dbReference>
<comment type="catalytic activity">
    <reaction evidence="8">
        <text>L-threonyl-[protein] + ATP = O-phospho-L-threonyl-[protein] + ADP + H(+)</text>
        <dbReference type="Rhea" id="RHEA:46608"/>
        <dbReference type="Rhea" id="RHEA-COMP:11060"/>
        <dbReference type="Rhea" id="RHEA-COMP:11605"/>
        <dbReference type="ChEBI" id="CHEBI:15378"/>
        <dbReference type="ChEBI" id="CHEBI:30013"/>
        <dbReference type="ChEBI" id="CHEBI:30616"/>
        <dbReference type="ChEBI" id="CHEBI:61977"/>
        <dbReference type="ChEBI" id="CHEBI:456216"/>
        <dbReference type="EC" id="2.7.11.1"/>
    </reaction>
</comment>
<evidence type="ECO:0000256" key="6">
    <source>
        <dbReference type="ARBA" id="ARBA00022777"/>
    </source>
</evidence>
<organism evidence="13 14">
    <name type="scientific">Tritrichomonas foetus</name>
    <dbReference type="NCBI Taxonomy" id="1144522"/>
    <lineage>
        <taxon>Eukaryota</taxon>
        <taxon>Metamonada</taxon>
        <taxon>Parabasalia</taxon>
        <taxon>Tritrichomonadida</taxon>
        <taxon>Tritrichomonadidae</taxon>
        <taxon>Tritrichomonas</taxon>
    </lineage>
</organism>
<keyword evidence="3 11" id="KW-0723">Serine/threonine-protein kinase</keyword>
<keyword evidence="4" id="KW-0808">Transferase</keyword>
<dbReference type="InterPro" id="IPR011009">
    <property type="entry name" value="Kinase-like_dom_sf"/>
</dbReference>
<dbReference type="Gene3D" id="3.30.200.20">
    <property type="entry name" value="Phosphorylase Kinase, domain 1"/>
    <property type="match status" value="1"/>
</dbReference>
<keyword evidence="5 10" id="KW-0547">Nucleotide-binding</keyword>
<dbReference type="SMART" id="SM00220">
    <property type="entry name" value="S_TKc"/>
    <property type="match status" value="1"/>
</dbReference>
<evidence type="ECO:0000256" key="2">
    <source>
        <dbReference type="ARBA" id="ARBA00012513"/>
    </source>
</evidence>
<gene>
    <name evidence="13" type="ORF">TRFO_01629</name>
</gene>
<dbReference type="AlphaFoldDB" id="A0A1J4JQN3"/>
<dbReference type="SUPFAM" id="SSF56112">
    <property type="entry name" value="Protein kinase-like (PK-like)"/>
    <property type="match status" value="1"/>
</dbReference>
<keyword evidence="6 13" id="KW-0418">Kinase</keyword>
<evidence type="ECO:0000256" key="11">
    <source>
        <dbReference type="RuleBase" id="RU000304"/>
    </source>
</evidence>
<dbReference type="FunFam" id="1.10.510.10:FF:000833">
    <property type="entry name" value="AGC family protein kinase"/>
    <property type="match status" value="1"/>
</dbReference>
<dbReference type="InterPro" id="IPR033931">
    <property type="entry name" value="PDK1-typ_PH"/>
</dbReference>
<evidence type="ECO:0000256" key="1">
    <source>
        <dbReference type="ARBA" id="ARBA00010006"/>
    </source>
</evidence>
<evidence type="ECO:0000256" key="7">
    <source>
        <dbReference type="ARBA" id="ARBA00022840"/>
    </source>
</evidence>
<evidence type="ECO:0000256" key="10">
    <source>
        <dbReference type="PROSITE-ProRule" id="PRU10141"/>
    </source>
</evidence>
<dbReference type="Proteomes" id="UP000179807">
    <property type="component" value="Unassembled WGS sequence"/>
</dbReference>
<dbReference type="EC" id="2.7.11.1" evidence="2"/>
<dbReference type="GO" id="GO:0035556">
    <property type="term" value="P:intracellular signal transduction"/>
    <property type="evidence" value="ECO:0007669"/>
    <property type="project" value="TreeGrafter"/>
</dbReference>
<protein>
    <recommendedName>
        <fullName evidence="2">non-specific serine/threonine protein kinase</fullName>
        <ecNumber evidence="2">2.7.11.1</ecNumber>
    </recommendedName>
</protein>
<dbReference type="PANTHER" id="PTHR24356:SF163">
    <property type="entry name" value="3-PHOSPHOINOSITIDE-DEPENDENT PROTEIN KINASE 1-RELATED"/>
    <property type="match status" value="1"/>
</dbReference>
<dbReference type="InterPro" id="IPR011993">
    <property type="entry name" value="PH-like_dom_sf"/>
</dbReference>
<evidence type="ECO:0000256" key="8">
    <source>
        <dbReference type="ARBA" id="ARBA00047899"/>
    </source>
</evidence>
<dbReference type="FunFam" id="3.30.200.20:FF:000042">
    <property type="entry name" value="Aurora kinase A"/>
    <property type="match status" value="1"/>
</dbReference>
<feature type="domain" description="Protein kinase" evidence="12">
    <location>
        <begin position="17"/>
        <end position="279"/>
    </location>
</feature>
<evidence type="ECO:0000313" key="13">
    <source>
        <dbReference type="EMBL" id="OHT01066.1"/>
    </source>
</evidence>
<accession>A0A1J4JQN3</accession>
<dbReference type="Pfam" id="PF00069">
    <property type="entry name" value="Pkinase"/>
    <property type="match status" value="1"/>
</dbReference>
<dbReference type="PANTHER" id="PTHR24356">
    <property type="entry name" value="SERINE/THREONINE-PROTEIN KINASE"/>
    <property type="match status" value="1"/>
</dbReference>
<evidence type="ECO:0000256" key="5">
    <source>
        <dbReference type="ARBA" id="ARBA00022741"/>
    </source>
</evidence>
<keyword evidence="7 10" id="KW-0067">ATP-binding</keyword>
<dbReference type="PROSITE" id="PS50011">
    <property type="entry name" value="PROTEIN_KINASE_DOM"/>
    <property type="match status" value="1"/>
</dbReference>
<dbReference type="Gene3D" id="2.30.29.30">
    <property type="entry name" value="Pleckstrin-homology domain (PH domain)/Phosphotyrosine-binding domain (PTB)"/>
    <property type="match status" value="1"/>
</dbReference>
<dbReference type="RefSeq" id="XP_068354202.1">
    <property type="nucleotide sequence ID" value="XM_068490211.1"/>
</dbReference>
<reference evidence="13" key="1">
    <citation type="submission" date="2016-10" db="EMBL/GenBank/DDBJ databases">
        <authorList>
            <person name="Benchimol M."/>
            <person name="Almeida L.G."/>
            <person name="Vasconcelos A.T."/>
            <person name="Perreira-Neves A."/>
            <person name="Rosa I.A."/>
            <person name="Tasca T."/>
            <person name="Bogo M.R."/>
            <person name="de Souza W."/>
        </authorList>
    </citation>
    <scope>NUCLEOTIDE SEQUENCE [LARGE SCALE GENOMIC DNA]</scope>
    <source>
        <strain evidence="13">K</strain>
    </source>
</reference>
<name>A0A1J4JQN3_9EUKA</name>
<comment type="catalytic activity">
    <reaction evidence="9">
        <text>L-seryl-[protein] + ATP = O-phospho-L-seryl-[protein] + ADP + H(+)</text>
        <dbReference type="Rhea" id="RHEA:17989"/>
        <dbReference type="Rhea" id="RHEA-COMP:9863"/>
        <dbReference type="Rhea" id="RHEA-COMP:11604"/>
        <dbReference type="ChEBI" id="CHEBI:15378"/>
        <dbReference type="ChEBI" id="CHEBI:29999"/>
        <dbReference type="ChEBI" id="CHEBI:30616"/>
        <dbReference type="ChEBI" id="CHEBI:83421"/>
        <dbReference type="ChEBI" id="CHEBI:456216"/>
        <dbReference type="EC" id="2.7.11.1"/>
    </reaction>
</comment>
<dbReference type="PROSITE" id="PS00107">
    <property type="entry name" value="PROTEIN_KINASE_ATP"/>
    <property type="match status" value="1"/>
</dbReference>
<evidence type="ECO:0000256" key="4">
    <source>
        <dbReference type="ARBA" id="ARBA00022679"/>
    </source>
</evidence>
<dbReference type="InterPro" id="IPR017441">
    <property type="entry name" value="Protein_kinase_ATP_BS"/>
</dbReference>
<dbReference type="GO" id="GO:0004674">
    <property type="term" value="F:protein serine/threonine kinase activity"/>
    <property type="evidence" value="ECO:0007669"/>
    <property type="project" value="UniProtKB-KW"/>
</dbReference>
<dbReference type="InterPro" id="IPR000719">
    <property type="entry name" value="Prot_kinase_dom"/>
</dbReference>
<sequence>MADSPRQKPRQKRLKDFNLGRQIGHGAFGEVLEVEDKETHIKYAMKILSKAHILREKKMKYVTVERDVLTKLHHPNIIRLLLTFQDPGNLYFVTELAERGDIQKVLDVHYSIDIDITKMLLGQLLLAISHIHKNRILHRDIKPENILIDSQNRVKVTDFGTAKIFDSNESFKYDRGSFVGSADYVSPEIMLETPVGPSSDIWSFGCVAYAMIVGEAPFHANSNFATFQKIEKNQYTFPDFVPADAKDLIEKILVPDPNLRLGNNEYESDYESIRNHPFFNGIDWRKLPIEPVPDFRPFEPAVAARDLENEENNISILKEDEGELVIREGHVTFLSPSGKSKSLCLILTDLPRILMTDLNKTVIKIEIDLSTEIKLEMVSPTQLKLNGLDIIVEEEEADKWIEIINQVICEL</sequence>
<dbReference type="GeneID" id="94824915"/>
<dbReference type="Pfam" id="PF14593">
    <property type="entry name" value="PH_3"/>
    <property type="match status" value="1"/>
</dbReference>
<dbReference type="EMBL" id="MLAK01000926">
    <property type="protein sequence ID" value="OHT01066.1"/>
    <property type="molecule type" value="Genomic_DNA"/>
</dbReference>
<evidence type="ECO:0000256" key="9">
    <source>
        <dbReference type="ARBA" id="ARBA00048679"/>
    </source>
</evidence>
<evidence type="ECO:0000259" key="12">
    <source>
        <dbReference type="PROSITE" id="PS50011"/>
    </source>
</evidence>
<dbReference type="GO" id="GO:0005524">
    <property type="term" value="F:ATP binding"/>
    <property type="evidence" value="ECO:0007669"/>
    <property type="project" value="UniProtKB-UniRule"/>
</dbReference>
<keyword evidence="14" id="KW-1185">Reference proteome</keyword>
<dbReference type="VEuPathDB" id="TrichDB:TRFO_01629"/>
<dbReference type="CDD" id="cd05581">
    <property type="entry name" value="STKc_PDK1"/>
    <property type="match status" value="1"/>
</dbReference>
<proteinExistence type="inferred from homology"/>
<dbReference type="InterPro" id="IPR008271">
    <property type="entry name" value="Ser/Thr_kinase_AS"/>
</dbReference>
<dbReference type="OrthoDB" id="347657at2759"/>
<dbReference type="InterPro" id="IPR039046">
    <property type="entry name" value="PDPK1"/>
</dbReference>
<evidence type="ECO:0000256" key="3">
    <source>
        <dbReference type="ARBA" id="ARBA00022527"/>
    </source>
</evidence>
<comment type="caution">
    <text evidence="13">The sequence shown here is derived from an EMBL/GenBank/DDBJ whole genome shotgun (WGS) entry which is preliminary data.</text>
</comment>
<feature type="binding site" evidence="10">
    <location>
        <position position="46"/>
    </location>
    <ligand>
        <name>ATP</name>
        <dbReference type="ChEBI" id="CHEBI:30616"/>
    </ligand>
</feature>
<dbReference type="Gene3D" id="1.10.510.10">
    <property type="entry name" value="Transferase(Phosphotransferase) domain 1"/>
    <property type="match status" value="1"/>
</dbReference>
<evidence type="ECO:0000313" key="14">
    <source>
        <dbReference type="Proteomes" id="UP000179807"/>
    </source>
</evidence>
<comment type="similarity">
    <text evidence="1">Belongs to the protein kinase superfamily. AGC Ser/Thr protein kinase family. PDPK1 subfamily.</text>
</comment>
<dbReference type="SUPFAM" id="SSF50729">
    <property type="entry name" value="PH domain-like"/>
    <property type="match status" value="1"/>
</dbReference>
<dbReference type="InterPro" id="IPR050236">
    <property type="entry name" value="Ser_Thr_kinase_AGC"/>
</dbReference>